<dbReference type="Gene3D" id="1.10.238.10">
    <property type="entry name" value="EF-hand"/>
    <property type="match status" value="1"/>
</dbReference>
<evidence type="ECO:0000256" key="1">
    <source>
        <dbReference type="SAM" id="MobiDB-lite"/>
    </source>
</evidence>
<evidence type="ECO:0000259" key="2">
    <source>
        <dbReference type="PROSITE" id="PS50222"/>
    </source>
</evidence>
<feature type="region of interest" description="Disordered" evidence="1">
    <location>
        <begin position="1"/>
        <end position="35"/>
    </location>
</feature>
<feature type="compositionally biased region" description="Low complexity" evidence="1">
    <location>
        <begin position="179"/>
        <end position="194"/>
    </location>
</feature>
<proteinExistence type="predicted"/>
<name>A0AA36JFH7_9DINO</name>
<sequence>MVNEGLIKTYPPSSTSKRSRHATSDSLARAGWSQVCKTPSAPADTRFVRVPGGWRPRVRPVAEEHNSPRTAHEDASPCWDLRQQTMHRDASQSTLTSSAGVGARTSRGCLALLRPDGFEREKRPYRRDPHLAKELHLWPAKFLEEREKNVNSLAATKFDPLDTALEELKTMLQPKRDSSVSSRRSSPASRAASAHGMHGPHGRRLSMRRISGGELAERLLRRASATSVGAATSSNSETDSSGDDAFAAARLAAEEAYAEAEKQGLPPTMCRQRRQEVYAEALLMQPEIVELQAGRMRGGSGLEEDEVESEVEKLIKEDIAELAQLFAEFDGSLEGVIQQHDFRSLLRLLGRTLTEDEVRGLLNCLDPLDPDETEVRGDVGFREFVELCDMRLHSEKQYLRSFYRERFRGASSNCIQPHLRDVTDALQGVKVHARPEQVERTALELGFPVWAEFITLEHETDLFVLAQRCRMLEKQRAWERAGFTLEQVSRFQQLYDHFVAKTGRGVRSEELLYIVHQLGIVPKGRSDEVDLEATAFNGKDRTEAMSLEECMHSARRFVDKKDMDARSKELRAADISGIPQEELDCFRAFYRQLIAEDTQGNKKDFTYFALVRGVQIMGATLTVERNAELEQMFKEHAVSSVISPFLHLPFPKFIVMIGTLFKLDFAGLRSTAARNEEEASHLRRMSKFKAVGTSAMFLRARNMRAAR</sequence>
<accession>A0AA36JFH7</accession>
<feature type="region of interest" description="Disordered" evidence="1">
    <location>
        <begin position="224"/>
        <end position="243"/>
    </location>
</feature>
<dbReference type="PROSITE" id="PS50222">
    <property type="entry name" value="EF_HAND_2"/>
    <property type="match status" value="1"/>
</dbReference>
<comment type="caution">
    <text evidence="3">The sequence shown here is derived from an EMBL/GenBank/DDBJ whole genome shotgun (WGS) entry which is preliminary data.</text>
</comment>
<evidence type="ECO:0000313" key="3">
    <source>
        <dbReference type="EMBL" id="CAJ1404116.1"/>
    </source>
</evidence>
<dbReference type="InterPro" id="IPR011992">
    <property type="entry name" value="EF-hand-dom_pair"/>
</dbReference>
<dbReference type="Proteomes" id="UP001178507">
    <property type="component" value="Unassembled WGS sequence"/>
</dbReference>
<dbReference type="EMBL" id="CAUJNA010003525">
    <property type="protein sequence ID" value="CAJ1404116.1"/>
    <property type="molecule type" value="Genomic_DNA"/>
</dbReference>
<feature type="compositionally biased region" description="Low complexity" evidence="1">
    <location>
        <begin position="224"/>
        <end position="236"/>
    </location>
</feature>
<protein>
    <recommendedName>
        <fullName evidence="2">EF-hand domain-containing protein</fullName>
    </recommendedName>
</protein>
<gene>
    <name evidence="3" type="ORF">EVOR1521_LOCUS26634</name>
</gene>
<feature type="domain" description="EF-hand" evidence="2">
    <location>
        <begin position="317"/>
        <end position="352"/>
    </location>
</feature>
<dbReference type="SUPFAM" id="SSF47473">
    <property type="entry name" value="EF-hand"/>
    <property type="match status" value="1"/>
</dbReference>
<evidence type="ECO:0000313" key="4">
    <source>
        <dbReference type="Proteomes" id="UP001178507"/>
    </source>
</evidence>
<keyword evidence="4" id="KW-1185">Reference proteome</keyword>
<dbReference type="InterPro" id="IPR002048">
    <property type="entry name" value="EF_hand_dom"/>
</dbReference>
<dbReference type="AlphaFoldDB" id="A0AA36JFH7"/>
<feature type="region of interest" description="Disordered" evidence="1">
    <location>
        <begin position="170"/>
        <end position="206"/>
    </location>
</feature>
<organism evidence="3 4">
    <name type="scientific">Effrenium voratum</name>
    <dbReference type="NCBI Taxonomy" id="2562239"/>
    <lineage>
        <taxon>Eukaryota</taxon>
        <taxon>Sar</taxon>
        <taxon>Alveolata</taxon>
        <taxon>Dinophyceae</taxon>
        <taxon>Suessiales</taxon>
        <taxon>Symbiodiniaceae</taxon>
        <taxon>Effrenium</taxon>
    </lineage>
</organism>
<dbReference type="GO" id="GO:0005509">
    <property type="term" value="F:calcium ion binding"/>
    <property type="evidence" value="ECO:0007669"/>
    <property type="project" value="InterPro"/>
</dbReference>
<reference evidence="3" key="1">
    <citation type="submission" date="2023-08" db="EMBL/GenBank/DDBJ databases">
        <authorList>
            <person name="Chen Y."/>
            <person name="Shah S."/>
            <person name="Dougan E. K."/>
            <person name="Thang M."/>
            <person name="Chan C."/>
        </authorList>
    </citation>
    <scope>NUCLEOTIDE SEQUENCE</scope>
</reference>